<feature type="compositionally biased region" description="Basic and acidic residues" evidence="1">
    <location>
        <begin position="151"/>
        <end position="166"/>
    </location>
</feature>
<dbReference type="OrthoDB" id="10382533at2759"/>
<protein>
    <submittedName>
        <fullName evidence="2">Uncharacterized protein</fullName>
    </submittedName>
</protein>
<keyword evidence="3" id="KW-1185">Reference proteome</keyword>
<organism evidence="2 3">
    <name type="scientific">Mytilus coruscus</name>
    <name type="common">Sea mussel</name>
    <dbReference type="NCBI Taxonomy" id="42192"/>
    <lineage>
        <taxon>Eukaryota</taxon>
        <taxon>Metazoa</taxon>
        <taxon>Spiralia</taxon>
        <taxon>Lophotrochozoa</taxon>
        <taxon>Mollusca</taxon>
        <taxon>Bivalvia</taxon>
        <taxon>Autobranchia</taxon>
        <taxon>Pteriomorphia</taxon>
        <taxon>Mytilida</taxon>
        <taxon>Mytiloidea</taxon>
        <taxon>Mytilidae</taxon>
        <taxon>Mytilinae</taxon>
        <taxon>Mytilus</taxon>
    </lineage>
</organism>
<sequence length="325" mass="37767">MHLNEKKKKRNRLQGIICCTKNNQPDHDQERPTTSDDNDICYIKWRIETTDETKVKTVVSELEKAADYMETPFRIKFLQIGSIILGTTVRRRILQNNRILRRAVKKLLKEKHFFGEINTNYKAVLKVDAFQSDEKKFDLENGDDSPSPSVEFERDPSFDEDSKHSSNDSLPTSNNAVRCYSRNNQELNLVEDSYCRSNEPLSTSNNAVRCYSRNTNENLVEDSECSSTESLPTSINDVRCYSRNTHENLVEESECRSYTPQPVSNNAVRCYYRNIHELNLDRAPEYSSNEPQPVSNNAVRCYSRNIHELNLEYSECPEQLVYVYN</sequence>
<dbReference type="EMBL" id="CACVKT020000997">
    <property type="protein sequence ID" value="CAC5364502.1"/>
    <property type="molecule type" value="Genomic_DNA"/>
</dbReference>
<evidence type="ECO:0000313" key="2">
    <source>
        <dbReference type="EMBL" id="CAC5364502.1"/>
    </source>
</evidence>
<dbReference type="Proteomes" id="UP000507470">
    <property type="component" value="Unassembled WGS sequence"/>
</dbReference>
<reference evidence="2 3" key="1">
    <citation type="submission" date="2020-06" db="EMBL/GenBank/DDBJ databases">
        <authorList>
            <person name="Li R."/>
            <person name="Bekaert M."/>
        </authorList>
    </citation>
    <scope>NUCLEOTIDE SEQUENCE [LARGE SCALE GENOMIC DNA]</scope>
    <source>
        <strain evidence="3">wild</strain>
    </source>
</reference>
<evidence type="ECO:0000256" key="1">
    <source>
        <dbReference type="SAM" id="MobiDB-lite"/>
    </source>
</evidence>
<dbReference type="AlphaFoldDB" id="A0A6J8ACB1"/>
<gene>
    <name evidence="2" type="ORF">MCOR_5524</name>
</gene>
<evidence type="ECO:0000313" key="3">
    <source>
        <dbReference type="Proteomes" id="UP000507470"/>
    </source>
</evidence>
<feature type="compositionally biased region" description="Polar residues" evidence="1">
    <location>
        <begin position="167"/>
        <end position="177"/>
    </location>
</feature>
<feature type="region of interest" description="Disordered" evidence="1">
    <location>
        <begin position="137"/>
        <end position="177"/>
    </location>
</feature>
<proteinExistence type="predicted"/>
<accession>A0A6J8ACB1</accession>
<name>A0A6J8ACB1_MYTCO</name>